<feature type="compositionally biased region" description="Polar residues" evidence="1">
    <location>
        <begin position="1"/>
        <end position="11"/>
    </location>
</feature>
<feature type="compositionally biased region" description="Low complexity" evidence="1">
    <location>
        <begin position="23"/>
        <end position="33"/>
    </location>
</feature>
<feature type="region of interest" description="Disordered" evidence="1">
    <location>
        <begin position="1"/>
        <end position="33"/>
    </location>
</feature>
<protein>
    <submittedName>
        <fullName evidence="2">Uncharacterized protein</fullName>
    </submittedName>
</protein>
<dbReference type="AlphaFoldDB" id="A0A6A5TKU5"/>
<evidence type="ECO:0000313" key="2">
    <source>
        <dbReference type="EMBL" id="KAF1952550.1"/>
    </source>
</evidence>
<reference evidence="2" key="1">
    <citation type="journal article" date="2020" name="Stud. Mycol.">
        <title>101 Dothideomycetes genomes: a test case for predicting lifestyles and emergence of pathogens.</title>
        <authorList>
            <person name="Haridas S."/>
            <person name="Albert R."/>
            <person name="Binder M."/>
            <person name="Bloem J."/>
            <person name="Labutti K."/>
            <person name="Salamov A."/>
            <person name="Andreopoulos B."/>
            <person name="Baker S."/>
            <person name="Barry K."/>
            <person name="Bills G."/>
            <person name="Bluhm B."/>
            <person name="Cannon C."/>
            <person name="Castanera R."/>
            <person name="Culley D."/>
            <person name="Daum C."/>
            <person name="Ezra D."/>
            <person name="Gonzalez J."/>
            <person name="Henrissat B."/>
            <person name="Kuo A."/>
            <person name="Liang C."/>
            <person name="Lipzen A."/>
            <person name="Lutzoni F."/>
            <person name="Magnuson J."/>
            <person name="Mondo S."/>
            <person name="Nolan M."/>
            <person name="Ohm R."/>
            <person name="Pangilinan J."/>
            <person name="Park H.-J."/>
            <person name="Ramirez L."/>
            <person name="Alfaro M."/>
            <person name="Sun H."/>
            <person name="Tritt A."/>
            <person name="Yoshinaga Y."/>
            <person name="Zwiers L.-H."/>
            <person name="Turgeon B."/>
            <person name="Goodwin S."/>
            <person name="Spatafora J."/>
            <person name="Crous P."/>
            <person name="Grigoriev I."/>
        </authorList>
    </citation>
    <scope>NUCLEOTIDE SEQUENCE</scope>
    <source>
        <strain evidence="2">CBS 675.92</strain>
    </source>
</reference>
<dbReference type="EMBL" id="ML977010">
    <property type="protein sequence ID" value="KAF1952550.1"/>
    <property type="molecule type" value="Genomic_DNA"/>
</dbReference>
<proteinExistence type="predicted"/>
<dbReference type="Proteomes" id="UP000800035">
    <property type="component" value="Unassembled WGS sequence"/>
</dbReference>
<keyword evidence="3" id="KW-1185">Reference proteome</keyword>
<sequence>MTPSPNTSTEIPTPRLSTKKSSTRPSSTTDTLPPTCAIYFESLAPTFAAHALSTPATTQPIRDIIG</sequence>
<accession>A0A6A5TKU5</accession>
<gene>
    <name evidence="2" type="ORF">CC80DRAFT_495329</name>
</gene>
<name>A0A6A5TKU5_9PLEO</name>
<organism evidence="2 3">
    <name type="scientific">Byssothecium circinans</name>
    <dbReference type="NCBI Taxonomy" id="147558"/>
    <lineage>
        <taxon>Eukaryota</taxon>
        <taxon>Fungi</taxon>
        <taxon>Dikarya</taxon>
        <taxon>Ascomycota</taxon>
        <taxon>Pezizomycotina</taxon>
        <taxon>Dothideomycetes</taxon>
        <taxon>Pleosporomycetidae</taxon>
        <taxon>Pleosporales</taxon>
        <taxon>Massarineae</taxon>
        <taxon>Massarinaceae</taxon>
        <taxon>Byssothecium</taxon>
    </lineage>
</organism>
<evidence type="ECO:0000313" key="3">
    <source>
        <dbReference type="Proteomes" id="UP000800035"/>
    </source>
</evidence>
<evidence type="ECO:0000256" key="1">
    <source>
        <dbReference type="SAM" id="MobiDB-lite"/>
    </source>
</evidence>